<feature type="compositionally biased region" description="Polar residues" evidence="1">
    <location>
        <begin position="120"/>
        <end position="129"/>
    </location>
</feature>
<comment type="caution">
    <text evidence="2">The sequence shown here is derived from an EMBL/GenBank/DDBJ whole genome shotgun (WGS) entry which is preliminary data.</text>
</comment>
<feature type="compositionally biased region" description="Polar residues" evidence="1">
    <location>
        <begin position="180"/>
        <end position="190"/>
    </location>
</feature>
<keyword evidence="3" id="KW-1185">Reference proteome</keyword>
<dbReference type="Proteomes" id="UP001066276">
    <property type="component" value="Chromosome 5"/>
</dbReference>
<feature type="region of interest" description="Disordered" evidence="1">
    <location>
        <begin position="329"/>
        <end position="353"/>
    </location>
</feature>
<dbReference type="AlphaFoldDB" id="A0AAV7RR87"/>
<feature type="compositionally biased region" description="Polar residues" evidence="1">
    <location>
        <begin position="263"/>
        <end position="273"/>
    </location>
</feature>
<feature type="region of interest" description="Disordered" evidence="1">
    <location>
        <begin position="118"/>
        <end position="273"/>
    </location>
</feature>
<gene>
    <name evidence="2" type="ORF">NDU88_008061</name>
</gene>
<evidence type="ECO:0000313" key="2">
    <source>
        <dbReference type="EMBL" id="KAJ1155331.1"/>
    </source>
</evidence>
<proteinExistence type="predicted"/>
<protein>
    <submittedName>
        <fullName evidence="2">Uncharacterized protein</fullName>
    </submittedName>
</protein>
<organism evidence="2 3">
    <name type="scientific">Pleurodeles waltl</name>
    <name type="common">Iberian ribbed newt</name>
    <dbReference type="NCBI Taxonomy" id="8319"/>
    <lineage>
        <taxon>Eukaryota</taxon>
        <taxon>Metazoa</taxon>
        <taxon>Chordata</taxon>
        <taxon>Craniata</taxon>
        <taxon>Vertebrata</taxon>
        <taxon>Euteleostomi</taxon>
        <taxon>Amphibia</taxon>
        <taxon>Batrachia</taxon>
        <taxon>Caudata</taxon>
        <taxon>Salamandroidea</taxon>
        <taxon>Salamandridae</taxon>
        <taxon>Pleurodelinae</taxon>
        <taxon>Pleurodeles</taxon>
    </lineage>
</organism>
<accession>A0AAV7RR87</accession>
<evidence type="ECO:0000313" key="3">
    <source>
        <dbReference type="Proteomes" id="UP001066276"/>
    </source>
</evidence>
<feature type="compositionally biased region" description="Basic residues" evidence="1">
    <location>
        <begin position="238"/>
        <end position="247"/>
    </location>
</feature>
<feature type="compositionally biased region" description="Polar residues" evidence="1">
    <location>
        <begin position="1"/>
        <end position="12"/>
    </location>
</feature>
<name>A0AAV7RR87_PLEWA</name>
<dbReference type="EMBL" id="JANPWB010000009">
    <property type="protein sequence ID" value="KAJ1155331.1"/>
    <property type="molecule type" value="Genomic_DNA"/>
</dbReference>
<evidence type="ECO:0000256" key="1">
    <source>
        <dbReference type="SAM" id="MobiDB-lite"/>
    </source>
</evidence>
<sequence length="353" mass="37716">MGSAPDQTTSPRARSRIPTAPSVDHSFTACGASSPLPQQAARPPAAPPAKALVAPHHPLSLTRPTATASRPHCRPLYTRSLVAATAGSRRSASVFSLQAQKSLGAELHRSEPYSLLRLRPSQQPPNNAVGTWPPDQGTGEPGAAVRPDRRLAPRHVRCPTGVFSSRGREHNQPFAPKDPQGSSTLNSSAQPLARPGCASPNPRRALAKPAGTAGKKHRRVAVRNDCRSGPPLIPPDKWRRRRRKRLRPCQSSTVRTPAARARSSPTRHATRQAASTALLHNATASTNYFKRRRSSSNIGAPPLYRHRSSSVLNGEMIKKAPCLSGASQSAGHLADWLAPPPWTRGSTMGSTGS</sequence>
<reference evidence="2" key="1">
    <citation type="journal article" date="2022" name="bioRxiv">
        <title>Sequencing and chromosome-scale assembly of the giantPleurodeles waltlgenome.</title>
        <authorList>
            <person name="Brown T."/>
            <person name="Elewa A."/>
            <person name="Iarovenko S."/>
            <person name="Subramanian E."/>
            <person name="Araus A.J."/>
            <person name="Petzold A."/>
            <person name="Susuki M."/>
            <person name="Suzuki K.-i.T."/>
            <person name="Hayashi T."/>
            <person name="Toyoda A."/>
            <person name="Oliveira C."/>
            <person name="Osipova E."/>
            <person name="Leigh N.D."/>
            <person name="Simon A."/>
            <person name="Yun M.H."/>
        </authorList>
    </citation>
    <scope>NUCLEOTIDE SEQUENCE</scope>
    <source>
        <strain evidence="2">20211129_DDA</strain>
        <tissue evidence="2">Liver</tissue>
    </source>
</reference>
<feature type="region of interest" description="Disordered" evidence="1">
    <location>
        <begin position="1"/>
        <end position="72"/>
    </location>
</feature>
<feature type="compositionally biased region" description="Low complexity" evidence="1">
    <location>
        <begin position="32"/>
        <end position="58"/>
    </location>
</feature>
<feature type="compositionally biased region" description="Polar residues" evidence="1">
    <location>
        <begin position="344"/>
        <end position="353"/>
    </location>
</feature>